<feature type="compositionally biased region" description="Acidic residues" evidence="1">
    <location>
        <begin position="205"/>
        <end position="221"/>
    </location>
</feature>
<feature type="region of interest" description="Disordered" evidence="1">
    <location>
        <begin position="195"/>
        <end position="269"/>
    </location>
</feature>
<proteinExistence type="predicted"/>
<dbReference type="EMBL" id="CVQI01019335">
    <property type="protein sequence ID" value="CRK26525.1"/>
    <property type="molecule type" value="Genomic_DNA"/>
</dbReference>
<reference evidence="4" key="2">
    <citation type="journal article" date="2021" name="Mol. Plant Pathol.">
        <title>A 20-kb lineage-specific genomic region tames virulence in pathogenic amphidiploid Verticillium longisporum.</title>
        <authorList>
            <person name="Harting R."/>
            <person name="Starke J."/>
            <person name="Kusch H."/>
            <person name="Poggeler S."/>
            <person name="Maurus I."/>
            <person name="Schluter R."/>
            <person name="Landesfeind M."/>
            <person name="Bulla I."/>
            <person name="Nowrousian M."/>
            <person name="de Jonge R."/>
            <person name="Stahlhut G."/>
            <person name="Hoff K.J."/>
            <person name="Asshauer K.P."/>
            <person name="Thurmer A."/>
            <person name="Stanke M."/>
            <person name="Daniel R."/>
            <person name="Morgenstern B."/>
            <person name="Thomma B.P.H.J."/>
            <person name="Kronstad J.W."/>
            <person name="Braus-Stromeyer S.A."/>
            <person name="Braus G.H."/>
        </authorList>
    </citation>
    <scope>NUCLEOTIDE SEQUENCE</scope>
    <source>
        <strain evidence="4">Vl32</strain>
    </source>
</reference>
<organism evidence="2 6">
    <name type="scientific">Verticillium longisporum</name>
    <name type="common">Verticillium dahliae var. longisporum</name>
    <dbReference type="NCBI Taxonomy" id="100787"/>
    <lineage>
        <taxon>Eukaryota</taxon>
        <taxon>Fungi</taxon>
        <taxon>Dikarya</taxon>
        <taxon>Ascomycota</taxon>
        <taxon>Pezizomycotina</taxon>
        <taxon>Sordariomycetes</taxon>
        <taxon>Hypocreomycetidae</taxon>
        <taxon>Glomerellales</taxon>
        <taxon>Plectosphaerellaceae</taxon>
        <taxon>Verticillium</taxon>
    </lineage>
</organism>
<evidence type="ECO:0000313" key="6">
    <source>
        <dbReference type="Proteomes" id="UP000045706"/>
    </source>
</evidence>
<feature type="non-terminal residue" evidence="2">
    <location>
        <position position="290"/>
    </location>
</feature>
<evidence type="ECO:0000313" key="5">
    <source>
        <dbReference type="Proteomes" id="UP000044602"/>
    </source>
</evidence>
<dbReference type="Proteomes" id="UP000045706">
    <property type="component" value="Unassembled WGS sequence"/>
</dbReference>
<accession>A0A0G4LYA4</accession>
<feature type="compositionally biased region" description="Low complexity" evidence="1">
    <location>
        <begin position="229"/>
        <end position="257"/>
    </location>
</feature>
<protein>
    <submittedName>
        <fullName evidence="2">Uncharacterized protein</fullName>
    </submittedName>
</protein>
<reference evidence="5 6" key="1">
    <citation type="submission" date="2015-05" db="EMBL/GenBank/DDBJ databases">
        <authorList>
            <person name="Fogelqvist Johan"/>
        </authorList>
    </citation>
    <scope>NUCLEOTIDE SEQUENCE [LARGE SCALE GENOMIC DNA]</scope>
    <source>
        <strain evidence="3">VL1</strain>
        <strain evidence="2">VL2</strain>
    </source>
</reference>
<dbReference type="Proteomes" id="UP000689129">
    <property type="component" value="Unassembled WGS sequence"/>
</dbReference>
<dbReference type="OrthoDB" id="5076485at2759"/>
<evidence type="ECO:0000313" key="3">
    <source>
        <dbReference type="EMBL" id="CRK26555.1"/>
    </source>
</evidence>
<evidence type="ECO:0000256" key="1">
    <source>
        <dbReference type="SAM" id="MobiDB-lite"/>
    </source>
</evidence>
<evidence type="ECO:0000313" key="4">
    <source>
        <dbReference type="EMBL" id="KAG7142132.1"/>
    </source>
</evidence>
<keyword evidence="5" id="KW-1185">Reference proteome</keyword>
<name>A0A0G4LYA4_VERLO</name>
<dbReference type="AlphaFoldDB" id="A0A0G4LYA4"/>
<dbReference type="EMBL" id="CVQH01020207">
    <property type="protein sequence ID" value="CRK26555.1"/>
    <property type="molecule type" value="Genomic_DNA"/>
</dbReference>
<sequence>MVASYTKLAIALAAASNVMAFTSIRIAPTVEAGKEVEVSIVNDLEDSDSFDAGFEKFRVYLATTPPGWRTGPACYLVNATAIDETSVKVTIPPSVVPDGSDVMISVMEFNEDPSLDGPSGFQYSNEFTLKGGKGEWSKPELEGFNIGDSDTIPCEAYACARDCMVQFYPDNKEDESAYKKTYECTAECPGVDYPAWDSLPGADEVPSEDDGDDEGDDDDETASISTAPSSIKTSAATSGTATPSSGAATTIPTTTGSDEASAPTETPSAAGRHTASLMLLAGIIGLCSLF</sequence>
<evidence type="ECO:0000313" key="2">
    <source>
        <dbReference type="EMBL" id="CRK26525.1"/>
    </source>
</evidence>
<dbReference type="EMBL" id="JAEMWZ010000021">
    <property type="protein sequence ID" value="KAG7142132.1"/>
    <property type="molecule type" value="Genomic_DNA"/>
</dbReference>
<dbReference type="Proteomes" id="UP000044602">
    <property type="component" value="Unassembled WGS sequence"/>
</dbReference>
<gene>
    <name evidence="3" type="ORF">BN1708_014559</name>
    <name evidence="2" type="ORF">BN1723_013848</name>
    <name evidence="4" type="ORF">HYQ45_001409</name>
</gene>